<reference evidence="2" key="1">
    <citation type="submission" date="2022-03" db="EMBL/GenBank/DDBJ databases">
        <authorList>
            <person name="Lindestad O."/>
        </authorList>
    </citation>
    <scope>NUCLEOTIDE SEQUENCE</scope>
</reference>
<comment type="caution">
    <text evidence="2">The sequence shown here is derived from an EMBL/GenBank/DDBJ whole genome shotgun (WGS) entry which is preliminary data.</text>
</comment>
<proteinExistence type="predicted"/>
<sequence length="88" mass="8798">MSSCRLWKVTAGRRGGGGAAGAGGRAARARLRVARGGGGGAGVVTQCDVSAPSARYAPALSSVAARNWPPKDAPYAPPPPVHFSHTGF</sequence>
<gene>
    <name evidence="2" type="primary">jg10235</name>
    <name evidence="2" type="ORF">PAEG_LOCUS22121</name>
</gene>
<dbReference type="Proteomes" id="UP000838756">
    <property type="component" value="Unassembled WGS sequence"/>
</dbReference>
<name>A0A8S4S5H5_9NEOP</name>
<dbReference type="AlphaFoldDB" id="A0A8S4S5H5"/>
<evidence type="ECO:0000313" key="2">
    <source>
        <dbReference type="EMBL" id="CAH2250863.1"/>
    </source>
</evidence>
<feature type="compositionally biased region" description="Gly residues" evidence="1">
    <location>
        <begin position="13"/>
        <end position="24"/>
    </location>
</feature>
<organism evidence="2 3">
    <name type="scientific">Pararge aegeria aegeria</name>
    <dbReference type="NCBI Taxonomy" id="348720"/>
    <lineage>
        <taxon>Eukaryota</taxon>
        <taxon>Metazoa</taxon>
        <taxon>Ecdysozoa</taxon>
        <taxon>Arthropoda</taxon>
        <taxon>Hexapoda</taxon>
        <taxon>Insecta</taxon>
        <taxon>Pterygota</taxon>
        <taxon>Neoptera</taxon>
        <taxon>Endopterygota</taxon>
        <taxon>Lepidoptera</taxon>
        <taxon>Glossata</taxon>
        <taxon>Ditrysia</taxon>
        <taxon>Papilionoidea</taxon>
        <taxon>Nymphalidae</taxon>
        <taxon>Satyrinae</taxon>
        <taxon>Satyrini</taxon>
        <taxon>Parargina</taxon>
        <taxon>Pararge</taxon>
    </lineage>
</organism>
<evidence type="ECO:0000256" key="1">
    <source>
        <dbReference type="SAM" id="MobiDB-lite"/>
    </source>
</evidence>
<dbReference type="EMBL" id="CAKXAJ010026017">
    <property type="protein sequence ID" value="CAH2250863.1"/>
    <property type="molecule type" value="Genomic_DNA"/>
</dbReference>
<evidence type="ECO:0000313" key="3">
    <source>
        <dbReference type="Proteomes" id="UP000838756"/>
    </source>
</evidence>
<feature type="region of interest" description="Disordered" evidence="1">
    <location>
        <begin position="1"/>
        <end position="25"/>
    </location>
</feature>
<protein>
    <submittedName>
        <fullName evidence="2">Jg10235 protein</fullName>
    </submittedName>
</protein>
<accession>A0A8S4S5H5</accession>
<keyword evidence="3" id="KW-1185">Reference proteome</keyword>